<dbReference type="InterPro" id="IPR000719">
    <property type="entry name" value="Prot_kinase_dom"/>
</dbReference>
<evidence type="ECO:0000259" key="3">
    <source>
        <dbReference type="PROSITE" id="PS50011"/>
    </source>
</evidence>
<sequence>MHGNDASHHELKPSVVVGVIDVEKGTPSDNDRLEHGGNANLGHYEASCGKEGPVKSPASTPGIGTAGLKQFHKYPLLLIGPVILFCLLTGLCTFGVVYAAKDSYDMEQRRAKDAALSAADGLAKQLSSASRTALSMVAVVKVNPDWPFLESRFDELSKELFRQSEKQSQHEDSLGLMQLALLPFGRVRALKSKYFDSNVTYDVFSPEHIHAFKPVDTINAGTLYIDGPNLLSNGVSTFMAGYPIFFSDTDEDQSWGHPDNISHPTGCPGPPCYYPETREKFWAAVVNAESTLAGDSVHLNRLLSDDLSYTLTVSNPGWDRDKTKTFVSGGPNPEKVSANVTVGLPGNAWALSVYNPRLDEIVNLRKGLVAMVVVVSFILSGLLSLLLFSSKRASVLLHEQLVTNKLLHEEKESREALLGRQLDLIACFEQNTKANEKKTSGQQNTLEQIATAKAAIADVAISKAEDIAVQEMLAEGSFGKVYKGKWRGTDVAVKIMMLPGNMSGREKREKMIVWEAAISSSLVHPNVCQTYHYRIKPVKETARYSEMTGAGGIMGCSEKSKPGLLSIETEGTSETSGPEEVHSYEVSLFMTPQGMNYAAQLDCAMDVAKAMLHLHCNNVLHLDLKTRNVLMASSGSEGKGVTCKVSDFGLSVRMDLSETHVSSLFQGTITHMAPEVLLKGTCSKASDVYAFGIVMWELYTGGSPFCNVPPVLLGHSIVKDGSRPPWPRGGVPKGYRDLANACWDQNPEARPTFEAILEELYRLRKELGTPTAPLPPYPVLPQGRSLHFKETFGPFSQSSLIQLQSWTESGEQAKAPLAPSQAALLEQAWLQPRGNEEKLQAKAPPGAAPPTSPSQAAFQEQAWQQPPGNEGPLQEESLPLTPSQAALLEQAWRQPRGNEGNLQAKGPPSTPSQAALLEHAWRQPPGNEGPLQEESLPLTPSQAALLEQAWRQPRGNEGNLQAKSPPSTPSQAALLEQAWRQPRGNEGNLQAKGPPSTPSQAALLEHAWRQPPGNEGPLQEESLPLTPSQAALLEQAWRQPRGNEGRLQEKSPPSTPSQAALLEHAWRQPPGNEGPLQEESLPLTPSQAALLEQAWRQPRGNEGNLQAKGPPSTPSQAALLEHAWRQPPGNEGPLQEESLPLTPSQAALLEQAWRQPRGNEGNLPAKSPPSTPSQAALLEQAWRQPRGNEGSLQEESPSLTSSQARGNEGKLQAKGPPLSTPSQATLSHCKDSSAFPLASPGTSMVTLELSPPEGTTPSWTTPEGTRPKDTTPGGTKPEGTTPASLEKKEEERTGSASPVLGKAEEDGLNHPQPGVWEGGHKHSCLLDDPAPCKLGSLTTNAPPDKPSLDPGGPSVAP</sequence>
<gene>
    <name evidence="4" type="ORF">DUNSADRAFT_7386</name>
</gene>
<accession>A0ABQ7H6C2</accession>
<dbReference type="SMART" id="SM00220">
    <property type="entry name" value="S_TKc"/>
    <property type="match status" value="1"/>
</dbReference>
<keyword evidence="2" id="KW-1133">Transmembrane helix</keyword>
<evidence type="ECO:0000313" key="5">
    <source>
        <dbReference type="Proteomes" id="UP000815325"/>
    </source>
</evidence>
<feature type="compositionally biased region" description="Polar residues" evidence="1">
    <location>
        <begin position="1253"/>
        <end position="1263"/>
    </location>
</feature>
<feature type="compositionally biased region" description="Low complexity" evidence="1">
    <location>
        <begin position="1270"/>
        <end position="1282"/>
    </location>
</feature>
<dbReference type="EMBL" id="MU069462">
    <property type="protein sequence ID" value="KAF5842403.1"/>
    <property type="molecule type" value="Genomic_DNA"/>
</dbReference>
<keyword evidence="2" id="KW-0812">Transmembrane</keyword>
<evidence type="ECO:0000256" key="2">
    <source>
        <dbReference type="SAM" id="Phobius"/>
    </source>
</evidence>
<dbReference type="PANTHER" id="PTHR44329">
    <property type="entry name" value="SERINE/THREONINE-PROTEIN KINASE TNNI3K-RELATED"/>
    <property type="match status" value="1"/>
</dbReference>
<dbReference type="Pfam" id="PF07714">
    <property type="entry name" value="PK_Tyr_Ser-Thr"/>
    <property type="match status" value="1"/>
</dbReference>
<dbReference type="Gene3D" id="1.10.510.10">
    <property type="entry name" value="Transferase(Phosphotransferase) domain 1"/>
    <property type="match status" value="1"/>
</dbReference>
<name>A0ABQ7H6C2_DUNSA</name>
<reference evidence="4" key="1">
    <citation type="submission" date="2017-08" db="EMBL/GenBank/DDBJ databases">
        <authorList>
            <person name="Polle J.E."/>
            <person name="Barry K."/>
            <person name="Cushman J."/>
            <person name="Schmutz J."/>
            <person name="Tran D."/>
            <person name="Hathwaick L.T."/>
            <person name="Yim W.C."/>
            <person name="Jenkins J."/>
            <person name="Mckie-Krisberg Z.M."/>
            <person name="Prochnik S."/>
            <person name="Lindquist E."/>
            <person name="Dockter R.B."/>
            <person name="Adam C."/>
            <person name="Molina H."/>
            <person name="Bunkerborg J."/>
            <person name="Jin E."/>
            <person name="Buchheim M."/>
            <person name="Magnuson J."/>
        </authorList>
    </citation>
    <scope>NUCLEOTIDE SEQUENCE</scope>
    <source>
        <strain evidence="4">CCAP 19/18</strain>
    </source>
</reference>
<keyword evidence="5" id="KW-1185">Reference proteome</keyword>
<feature type="domain" description="Protein kinase" evidence="3">
    <location>
        <begin position="467"/>
        <end position="762"/>
    </location>
</feature>
<dbReference type="SUPFAM" id="SSF56112">
    <property type="entry name" value="Protein kinase-like (PK-like)"/>
    <property type="match status" value="1"/>
</dbReference>
<dbReference type="InterPro" id="IPR001245">
    <property type="entry name" value="Ser-Thr/Tyr_kinase_cat_dom"/>
</dbReference>
<feature type="region of interest" description="Disordered" evidence="1">
    <location>
        <begin position="836"/>
        <end position="878"/>
    </location>
</feature>
<evidence type="ECO:0000313" key="4">
    <source>
        <dbReference type="EMBL" id="KAF5842403.1"/>
    </source>
</evidence>
<feature type="transmembrane region" description="Helical" evidence="2">
    <location>
        <begin position="76"/>
        <end position="100"/>
    </location>
</feature>
<proteinExistence type="predicted"/>
<feature type="region of interest" description="Disordered" evidence="1">
    <location>
        <begin position="897"/>
        <end position="1357"/>
    </location>
</feature>
<evidence type="ECO:0000256" key="1">
    <source>
        <dbReference type="SAM" id="MobiDB-lite"/>
    </source>
</evidence>
<feature type="transmembrane region" description="Helical" evidence="2">
    <location>
        <begin position="367"/>
        <end position="388"/>
    </location>
</feature>
<dbReference type="PANTHER" id="PTHR44329:SF214">
    <property type="entry name" value="PROTEIN KINASE DOMAIN-CONTAINING PROTEIN"/>
    <property type="match status" value="1"/>
</dbReference>
<dbReference type="Proteomes" id="UP000815325">
    <property type="component" value="Unassembled WGS sequence"/>
</dbReference>
<feature type="compositionally biased region" description="Polar residues" evidence="1">
    <location>
        <begin position="1190"/>
        <end position="1205"/>
    </location>
</feature>
<dbReference type="InterPro" id="IPR008271">
    <property type="entry name" value="Ser/Thr_kinase_AS"/>
</dbReference>
<dbReference type="PROSITE" id="PS50011">
    <property type="entry name" value="PROTEIN_KINASE_DOM"/>
    <property type="match status" value="1"/>
</dbReference>
<keyword evidence="2" id="KW-0472">Membrane</keyword>
<feature type="compositionally biased region" description="Polar residues" evidence="1">
    <location>
        <begin position="958"/>
        <end position="971"/>
    </location>
</feature>
<protein>
    <recommendedName>
        <fullName evidence="3">Protein kinase domain-containing protein</fullName>
    </recommendedName>
</protein>
<dbReference type="InterPro" id="IPR011009">
    <property type="entry name" value="Kinase-like_dom_sf"/>
</dbReference>
<dbReference type="InterPro" id="IPR051681">
    <property type="entry name" value="Ser/Thr_Kinases-Pseudokinases"/>
</dbReference>
<dbReference type="PRINTS" id="PR00109">
    <property type="entry name" value="TYRKINASE"/>
</dbReference>
<dbReference type="Gene3D" id="3.30.200.20">
    <property type="entry name" value="Phosphorylase Kinase, domain 1"/>
    <property type="match status" value="1"/>
</dbReference>
<organism evidence="4 5">
    <name type="scientific">Dunaliella salina</name>
    <name type="common">Green alga</name>
    <name type="synonym">Protococcus salinus</name>
    <dbReference type="NCBI Taxonomy" id="3046"/>
    <lineage>
        <taxon>Eukaryota</taxon>
        <taxon>Viridiplantae</taxon>
        <taxon>Chlorophyta</taxon>
        <taxon>core chlorophytes</taxon>
        <taxon>Chlorophyceae</taxon>
        <taxon>CS clade</taxon>
        <taxon>Chlamydomonadales</taxon>
        <taxon>Dunaliellaceae</taxon>
        <taxon>Dunaliella</taxon>
    </lineage>
</organism>
<dbReference type="PROSITE" id="PS00108">
    <property type="entry name" value="PROTEIN_KINASE_ST"/>
    <property type="match status" value="1"/>
</dbReference>
<comment type="caution">
    <text evidence="4">The sequence shown here is derived from an EMBL/GenBank/DDBJ whole genome shotgun (WGS) entry which is preliminary data.</text>
</comment>